<evidence type="ECO:0000313" key="1">
    <source>
        <dbReference type="EMBL" id="MFC4961174.1"/>
    </source>
</evidence>
<organism evidence="1 2">
    <name type="scientific">Streptomyces mauvecolor</name>
    <dbReference type="NCBI Taxonomy" id="58345"/>
    <lineage>
        <taxon>Bacteria</taxon>
        <taxon>Bacillati</taxon>
        <taxon>Actinomycetota</taxon>
        <taxon>Actinomycetes</taxon>
        <taxon>Kitasatosporales</taxon>
        <taxon>Streptomycetaceae</taxon>
        <taxon>Streptomyces</taxon>
    </lineage>
</organism>
<name>A0ABV9UZ59_9ACTN</name>
<dbReference type="Proteomes" id="UP001595834">
    <property type="component" value="Unassembled WGS sequence"/>
</dbReference>
<dbReference type="RefSeq" id="WP_344377194.1">
    <property type="nucleotide sequence ID" value="NZ_BAAASQ010000017.1"/>
</dbReference>
<comment type="caution">
    <text evidence="1">The sequence shown here is derived from an EMBL/GenBank/DDBJ whole genome shotgun (WGS) entry which is preliminary data.</text>
</comment>
<protein>
    <recommendedName>
        <fullName evidence="3">DUF4145 domain-containing protein</fullName>
    </recommendedName>
</protein>
<gene>
    <name evidence="1" type="ORF">ACFPFX_33285</name>
</gene>
<evidence type="ECO:0000313" key="2">
    <source>
        <dbReference type="Proteomes" id="UP001595834"/>
    </source>
</evidence>
<dbReference type="EMBL" id="JBHSIZ010000044">
    <property type="protein sequence ID" value="MFC4961174.1"/>
    <property type="molecule type" value="Genomic_DNA"/>
</dbReference>
<accession>A0ABV9UZ59</accession>
<sequence length="281" mass="31421">MPEPLDESTLAEIARLICGDDGPVRYLRGWELAGFFRRAGWQHVPDHDGSSPRHQWTTKLLLDRRESSPQDIEKVILRLADAREFHGQKKEFEAIQERLNKLLLLEGLEIGLVANKPVLTEVGSSATRTLPRVELQVSVQDVVDDPALADSVQVRLQEATVCYEHGAYVSAVIMLGSLLEGVLLHAATSRPSARPMPKAAKDMGLQDLVQFAHSNGWIEPDAKMAFDLVRHYRNSVHPHLEKRTGHRPNKDTVDMCWPLVNATLNDLAATAPPQSPQPRRH</sequence>
<reference evidence="2" key="1">
    <citation type="journal article" date="2019" name="Int. J. Syst. Evol. Microbiol.">
        <title>The Global Catalogue of Microorganisms (GCM) 10K type strain sequencing project: providing services to taxonomists for standard genome sequencing and annotation.</title>
        <authorList>
            <consortium name="The Broad Institute Genomics Platform"/>
            <consortium name="The Broad Institute Genome Sequencing Center for Infectious Disease"/>
            <person name="Wu L."/>
            <person name="Ma J."/>
        </authorList>
    </citation>
    <scope>NUCLEOTIDE SEQUENCE [LARGE SCALE GENOMIC DNA]</scope>
    <source>
        <strain evidence="2">CCM 7224</strain>
    </source>
</reference>
<evidence type="ECO:0008006" key="3">
    <source>
        <dbReference type="Google" id="ProtNLM"/>
    </source>
</evidence>
<keyword evidence="2" id="KW-1185">Reference proteome</keyword>
<proteinExistence type="predicted"/>